<proteinExistence type="predicted"/>
<reference evidence="2" key="1">
    <citation type="journal article" date="2019" name="Int. J. Syst. Evol. Microbiol.">
        <title>The Global Catalogue of Microorganisms (GCM) 10K type strain sequencing project: providing services to taxonomists for standard genome sequencing and annotation.</title>
        <authorList>
            <consortium name="The Broad Institute Genomics Platform"/>
            <consortium name="The Broad Institute Genome Sequencing Center for Infectious Disease"/>
            <person name="Wu L."/>
            <person name="Ma J."/>
        </authorList>
    </citation>
    <scope>NUCLEOTIDE SEQUENCE [LARGE SCALE GENOMIC DNA]</scope>
    <source>
        <strain evidence="2">NBRC 102407</strain>
    </source>
</reference>
<comment type="caution">
    <text evidence="1">The sequence shown here is derived from an EMBL/GenBank/DDBJ whole genome shotgun (WGS) entry which is preliminary data.</text>
</comment>
<accession>A0ABQ6FJT4</accession>
<name>A0ABQ6FJT4_9RHOO</name>
<evidence type="ECO:0000313" key="1">
    <source>
        <dbReference type="EMBL" id="GLT24470.1"/>
    </source>
</evidence>
<protein>
    <submittedName>
        <fullName evidence="1">Uncharacterized protein</fullName>
    </submittedName>
</protein>
<dbReference type="RefSeq" id="WP_284189631.1">
    <property type="nucleotide sequence ID" value="NZ_BSPX01000095.1"/>
</dbReference>
<sequence length="69" mass="7479">MTHVPPAVLPRPGSNLDRFVHAQFSHNPAEQAELAQAWLDAWARLPGLLLEAGRPASESPPPGTYVLQT</sequence>
<dbReference type="Proteomes" id="UP001157167">
    <property type="component" value="Unassembled WGS sequence"/>
</dbReference>
<keyword evidence="2" id="KW-1185">Reference proteome</keyword>
<gene>
    <name evidence="1" type="ORF">GCM10007933_39510</name>
</gene>
<organism evidence="1 2">
    <name type="scientific">Zoogloea oryzae</name>
    <dbReference type="NCBI Taxonomy" id="310767"/>
    <lineage>
        <taxon>Bacteria</taxon>
        <taxon>Pseudomonadati</taxon>
        <taxon>Pseudomonadota</taxon>
        <taxon>Betaproteobacteria</taxon>
        <taxon>Rhodocyclales</taxon>
        <taxon>Zoogloeaceae</taxon>
        <taxon>Zoogloea</taxon>
    </lineage>
</organism>
<dbReference type="EMBL" id="BSPX01000095">
    <property type="protein sequence ID" value="GLT24470.1"/>
    <property type="molecule type" value="Genomic_DNA"/>
</dbReference>
<evidence type="ECO:0000313" key="2">
    <source>
        <dbReference type="Proteomes" id="UP001157167"/>
    </source>
</evidence>